<dbReference type="GO" id="GO:0042421">
    <property type="term" value="P:norepinephrine biosynthetic process"/>
    <property type="evidence" value="ECO:0007669"/>
    <property type="project" value="TreeGrafter"/>
</dbReference>
<keyword evidence="1" id="KW-0732">Signal</keyword>
<dbReference type="SMART" id="SM00664">
    <property type="entry name" value="DoH"/>
    <property type="match status" value="1"/>
</dbReference>
<dbReference type="GO" id="GO:0042420">
    <property type="term" value="P:dopamine catabolic process"/>
    <property type="evidence" value="ECO:0007669"/>
    <property type="project" value="TreeGrafter"/>
</dbReference>
<feature type="signal peptide" evidence="1">
    <location>
        <begin position="1"/>
        <end position="19"/>
    </location>
</feature>
<dbReference type="InterPro" id="IPR005018">
    <property type="entry name" value="DOMON_domain"/>
</dbReference>
<dbReference type="EMBL" id="JASPKZ010002315">
    <property type="protein sequence ID" value="KAJ9595788.1"/>
    <property type="molecule type" value="Genomic_DNA"/>
</dbReference>
<gene>
    <name evidence="3" type="ORF">L9F63_013032</name>
</gene>
<feature type="domain" description="DOMON" evidence="2">
    <location>
        <begin position="102"/>
        <end position="182"/>
    </location>
</feature>
<dbReference type="InterPro" id="IPR045266">
    <property type="entry name" value="DOH_DOMON"/>
</dbReference>
<dbReference type="GO" id="GO:0030667">
    <property type="term" value="C:secretory granule membrane"/>
    <property type="evidence" value="ECO:0007669"/>
    <property type="project" value="TreeGrafter"/>
</dbReference>
<dbReference type="AlphaFoldDB" id="A0AAD8AB46"/>
<protein>
    <recommendedName>
        <fullName evidence="2">DOMON domain-containing protein</fullName>
    </recommendedName>
</protein>
<reference evidence="3" key="1">
    <citation type="journal article" date="2023" name="IScience">
        <title>Live-bearing cockroach genome reveals convergent evolutionary mechanisms linked to viviparity in insects and beyond.</title>
        <authorList>
            <person name="Fouks B."/>
            <person name="Harrison M.C."/>
            <person name="Mikhailova A.A."/>
            <person name="Marchal E."/>
            <person name="English S."/>
            <person name="Carruthers M."/>
            <person name="Jennings E.C."/>
            <person name="Chiamaka E.L."/>
            <person name="Frigard R.A."/>
            <person name="Pippel M."/>
            <person name="Attardo G.M."/>
            <person name="Benoit J.B."/>
            <person name="Bornberg-Bauer E."/>
            <person name="Tobe S.S."/>
        </authorList>
    </citation>
    <scope>NUCLEOTIDE SEQUENCE</scope>
    <source>
        <strain evidence="3">Stay&amp;Tobe</strain>
    </source>
</reference>
<dbReference type="Pfam" id="PF03351">
    <property type="entry name" value="DOMON"/>
    <property type="match status" value="1"/>
</dbReference>
<evidence type="ECO:0000313" key="4">
    <source>
        <dbReference type="Proteomes" id="UP001233999"/>
    </source>
</evidence>
<keyword evidence="4" id="KW-1185">Reference proteome</keyword>
<evidence type="ECO:0000259" key="2">
    <source>
        <dbReference type="PROSITE" id="PS50836"/>
    </source>
</evidence>
<evidence type="ECO:0000256" key="1">
    <source>
        <dbReference type="SAM" id="SignalP"/>
    </source>
</evidence>
<dbReference type="PANTHER" id="PTHR10157">
    <property type="entry name" value="DOPAMINE BETA HYDROXYLASE RELATED"/>
    <property type="match status" value="1"/>
</dbReference>
<dbReference type="GO" id="GO:0006589">
    <property type="term" value="P:octopamine biosynthetic process"/>
    <property type="evidence" value="ECO:0007669"/>
    <property type="project" value="TreeGrafter"/>
</dbReference>
<sequence length="182" mass="20446">MRICSSLLLLAALVAVSLSTKTIEESDKAKQAKVLELLDQYVSHMDKGRSEDQVLDLLDQYVMHVDKGADYSLEEYEKRDRRRVRRHASEVVSWTRTVQLHPTVTLSWRIFNDTDIEFLVEAATRGYVGVGFSPGGGMAGADIVLGWVDDSNGEIYLVDTLLKSDTTITSTHAFHPLILQYN</sequence>
<dbReference type="PANTHER" id="PTHR10157:SF23">
    <property type="entry name" value="MOXD1 HOMOLOG 1"/>
    <property type="match status" value="1"/>
</dbReference>
<proteinExistence type="predicted"/>
<accession>A0AAD8AB46</accession>
<dbReference type="InterPro" id="IPR000945">
    <property type="entry name" value="DBH-like"/>
</dbReference>
<organism evidence="3 4">
    <name type="scientific">Diploptera punctata</name>
    <name type="common">Pacific beetle cockroach</name>
    <dbReference type="NCBI Taxonomy" id="6984"/>
    <lineage>
        <taxon>Eukaryota</taxon>
        <taxon>Metazoa</taxon>
        <taxon>Ecdysozoa</taxon>
        <taxon>Arthropoda</taxon>
        <taxon>Hexapoda</taxon>
        <taxon>Insecta</taxon>
        <taxon>Pterygota</taxon>
        <taxon>Neoptera</taxon>
        <taxon>Polyneoptera</taxon>
        <taxon>Dictyoptera</taxon>
        <taxon>Blattodea</taxon>
        <taxon>Blaberoidea</taxon>
        <taxon>Blaberidae</taxon>
        <taxon>Diplopterinae</taxon>
        <taxon>Diploptera</taxon>
    </lineage>
</organism>
<feature type="non-terminal residue" evidence="3">
    <location>
        <position position="1"/>
    </location>
</feature>
<dbReference type="GO" id="GO:0004500">
    <property type="term" value="F:dopamine beta-monooxygenase activity"/>
    <property type="evidence" value="ECO:0007669"/>
    <property type="project" value="InterPro"/>
</dbReference>
<dbReference type="GO" id="GO:0005507">
    <property type="term" value="F:copper ion binding"/>
    <property type="evidence" value="ECO:0007669"/>
    <property type="project" value="TreeGrafter"/>
</dbReference>
<dbReference type="CDD" id="cd09631">
    <property type="entry name" value="DOMON_DOH"/>
    <property type="match status" value="1"/>
</dbReference>
<dbReference type="Proteomes" id="UP001233999">
    <property type="component" value="Unassembled WGS sequence"/>
</dbReference>
<reference evidence="3" key="2">
    <citation type="submission" date="2023-05" db="EMBL/GenBank/DDBJ databases">
        <authorList>
            <person name="Fouks B."/>
        </authorList>
    </citation>
    <scope>NUCLEOTIDE SEQUENCE</scope>
    <source>
        <strain evidence="3">Stay&amp;Tobe</strain>
        <tissue evidence="3">Testes</tissue>
    </source>
</reference>
<evidence type="ECO:0000313" key="3">
    <source>
        <dbReference type="EMBL" id="KAJ9595788.1"/>
    </source>
</evidence>
<feature type="chain" id="PRO_5042197198" description="DOMON domain-containing protein" evidence="1">
    <location>
        <begin position="20"/>
        <end position="182"/>
    </location>
</feature>
<dbReference type="PROSITE" id="PS50836">
    <property type="entry name" value="DOMON"/>
    <property type="match status" value="1"/>
</dbReference>
<name>A0AAD8AB46_DIPPU</name>
<comment type="caution">
    <text evidence="3">The sequence shown here is derived from an EMBL/GenBank/DDBJ whole genome shotgun (WGS) entry which is preliminary data.</text>
</comment>
<dbReference type="GO" id="GO:0005615">
    <property type="term" value="C:extracellular space"/>
    <property type="evidence" value="ECO:0007669"/>
    <property type="project" value="TreeGrafter"/>
</dbReference>